<gene>
    <name evidence="7" type="ORF">B1B_17339</name>
</gene>
<dbReference type="AlphaFoldDB" id="T0ZZH8"/>
<evidence type="ECO:0000313" key="7">
    <source>
        <dbReference type="EMBL" id="EQD34209.1"/>
    </source>
</evidence>
<dbReference type="SUPFAM" id="SSF54534">
    <property type="entry name" value="FKBP-like"/>
    <property type="match status" value="1"/>
</dbReference>
<proteinExistence type="predicted"/>
<comment type="caution">
    <text evidence="7">The sequence shown here is derived from an EMBL/GenBank/DDBJ whole genome shotgun (WGS) entry which is preliminary data.</text>
</comment>
<dbReference type="PROSITE" id="PS50198">
    <property type="entry name" value="PPIC_PPIASE_2"/>
    <property type="match status" value="1"/>
</dbReference>
<dbReference type="Pfam" id="PF00639">
    <property type="entry name" value="Rotamase"/>
    <property type="match status" value="1"/>
</dbReference>
<protein>
    <recommendedName>
        <fullName evidence="2">peptidylprolyl isomerase</fullName>
        <ecNumber evidence="2">5.2.1.8</ecNumber>
    </recommendedName>
</protein>
<keyword evidence="4" id="KW-0697">Rotamase</keyword>
<dbReference type="Gene3D" id="3.10.50.40">
    <property type="match status" value="1"/>
</dbReference>
<evidence type="ECO:0000256" key="2">
    <source>
        <dbReference type="ARBA" id="ARBA00013194"/>
    </source>
</evidence>
<accession>T0ZZH8</accession>
<sequence>MAEKIKCSHILVEKENTAREVLARIQKGESFAKLAEQYSIDGTRKRGGDLGTFSRGAMVKEFEKAAFDLKKGEVSGIIKTQFGYHIIKRTE</sequence>
<dbReference type="InterPro" id="IPR023058">
    <property type="entry name" value="PPIase_PpiC_CS"/>
</dbReference>
<dbReference type="EMBL" id="AUZY01011568">
    <property type="protein sequence ID" value="EQD34209.1"/>
    <property type="molecule type" value="Genomic_DNA"/>
</dbReference>
<reference evidence="7" key="1">
    <citation type="submission" date="2013-08" db="EMBL/GenBank/DDBJ databases">
        <authorList>
            <person name="Mendez C."/>
            <person name="Richter M."/>
            <person name="Ferrer M."/>
            <person name="Sanchez J."/>
        </authorList>
    </citation>
    <scope>NUCLEOTIDE SEQUENCE</scope>
</reference>
<evidence type="ECO:0000256" key="5">
    <source>
        <dbReference type="ARBA" id="ARBA00023235"/>
    </source>
</evidence>
<comment type="catalytic activity">
    <reaction evidence="1">
        <text>[protein]-peptidylproline (omega=180) = [protein]-peptidylproline (omega=0)</text>
        <dbReference type="Rhea" id="RHEA:16237"/>
        <dbReference type="Rhea" id="RHEA-COMP:10747"/>
        <dbReference type="Rhea" id="RHEA-COMP:10748"/>
        <dbReference type="ChEBI" id="CHEBI:83833"/>
        <dbReference type="ChEBI" id="CHEBI:83834"/>
        <dbReference type="EC" id="5.2.1.8"/>
    </reaction>
</comment>
<dbReference type="InterPro" id="IPR000297">
    <property type="entry name" value="PPIase_PpiC"/>
</dbReference>
<reference evidence="7" key="2">
    <citation type="journal article" date="2014" name="ISME J.">
        <title>Microbial stratification in low pH oxic and suboxic macroscopic growths along an acid mine drainage.</title>
        <authorList>
            <person name="Mendez-Garcia C."/>
            <person name="Mesa V."/>
            <person name="Sprenger R.R."/>
            <person name="Richter M."/>
            <person name="Diez M.S."/>
            <person name="Solano J."/>
            <person name="Bargiela R."/>
            <person name="Golyshina O.V."/>
            <person name="Manteca A."/>
            <person name="Ramos J.L."/>
            <person name="Gallego J.R."/>
            <person name="Llorente I."/>
            <person name="Martins Dos Santos V.A."/>
            <person name="Jensen O.N."/>
            <person name="Pelaez A.I."/>
            <person name="Sanchez J."/>
            <person name="Ferrer M."/>
        </authorList>
    </citation>
    <scope>NUCLEOTIDE SEQUENCE</scope>
</reference>
<keyword evidence="3" id="KW-0732">Signal</keyword>
<evidence type="ECO:0000259" key="6">
    <source>
        <dbReference type="PROSITE" id="PS50198"/>
    </source>
</evidence>
<dbReference type="InterPro" id="IPR050245">
    <property type="entry name" value="PrsA_foldase"/>
</dbReference>
<dbReference type="PANTHER" id="PTHR47245:SF1">
    <property type="entry name" value="FOLDASE PROTEIN PRSA"/>
    <property type="match status" value="1"/>
</dbReference>
<dbReference type="PROSITE" id="PS01096">
    <property type="entry name" value="PPIC_PPIASE_1"/>
    <property type="match status" value="1"/>
</dbReference>
<dbReference type="EC" id="5.2.1.8" evidence="2"/>
<keyword evidence="5 7" id="KW-0413">Isomerase</keyword>
<name>T0ZZH8_9ZZZZ</name>
<organism evidence="7">
    <name type="scientific">mine drainage metagenome</name>
    <dbReference type="NCBI Taxonomy" id="410659"/>
    <lineage>
        <taxon>unclassified sequences</taxon>
        <taxon>metagenomes</taxon>
        <taxon>ecological metagenomes</taxon>
    </lineage>
</organism>
<feature type="domain" description="PpiC" evidence="6">
    <location>
        <begin position="2"/>
        <end position="91"/>
    </location>
</feature>
<evidence type="ECO:0000256" key="4">
    <source>
        <dbReference type="ARBA" id="ARBA00023110"/>
    </source>
</evidence>
<dbReference type="PANTHER" id="PTHR47245">
    <property type="entry name" value="PEPTIDYLPROLYL ISOMERASE"/>
    <property type="match status" value="1"/>
</dbReference>
<dbReference type="InterPro" id="IPR046357">
    <property type="entry name" value="PPIase_dom_sf"/>
</dbReference>
<evidence type="ECO:0000256" key="1">
    <source>
        <dbReference type="ARBA" id="ARBA00000971"/>
    </source>
</evidence>
<evidence type="ECO:0000256" key="3">
    <source>
        <dbReference type="ARBA" id="ARBA00022729"/>
    </source>
</evidence>
<dbReference type="GO" id="GO:0003755">
    <property type="term" value="F:peptidyl-prolyl cis-trans isomerase activity"/>
    <property type="evidence" value="ECO:0007669"/>
    <property type="project" value="UniProtKB-KW"/>
</dbReference>